<dbReference type="InterPro" id="IPR016024">
    <property type="entry name" value="ARM-type_fold"/>
</dbReference>
<reference evidence="2 3" key="1">
    <citation type="submission" date="2024-04" db="EMBL/GenBank/DDBJ databases">
        <title>Tritrichomonas musculus Genome.</title>
        <authorList>
            <person name="Alves-Ferreira E."/>
            <person name="Grigg M."/>
            <person name="Lorenzi H."/>
            <person name="Galac M."/>
        </authorList>
    </citation>
    <scope>NUCLEOTIDE SEQUENCE [LARGE SCALE GENOMIC DNA]</scope>
    <source>
        <strain evidence="2 3">EAF2021</strain>
    </source>
</reference>
<dbReference type="InterPro" id="IPR011989">
    <property type="entry name" value="ARM-like"/>
</dbReference>
<comment type="caution">
    <text evidence="2">The sequence shown here is derived from an EMBL/GenBank/DDBJ whole genome shotgun (WGS) entry which is preliminary data.</text>
</comment>
<evidence type="ECO:0000313" key="2">
    <source>
        <dbReference type="EMBL" id="KAK8886092.1"/>
    </source>
</evidence>
<name>A0ABR2K5A3_9EUKA</name>
<gene>
    <name evidence="2" type="ORF">M9Y10_041552</name>
</gene>
<dbReference type="Proteomes" id="UP001470230">
    <property type="component" value="Unassembled WGS sequence"/>
</dbReference>
<dbReference type="Gene3D" id="1.25.10.10">
    <property type="entry name" value="Leucine-rich Repeat Variant"/>
    <property type="match status" value="1"/>
</dbReference>
<dbReference type="SUPFAM" id="SSF48371">
    <property type="entry name" value="ARM repeat"/>
    <property type="match status" value="1"/>
</dbReference>
<feature type="region of interest" description="Disordered" evidence="1">
    <location>
        <begin position="510"/>
        <end position="538"/>
    </location>
</feature>
<proteinExistence type="predicted"/>
<evidence type="ECO:0000313" key="3">
    <source>
        <dbReference type="Proteomes" id="UP001470230"/>
    </source>
</evidence>
<keyword evidence="3" id="KW-1185">Reference proteome</keyword>
<protein>
    <submittedName>
        <fullName evidence="2">Uncharacterized protein</fullName>
    </submittedName>
</protein>
<dbReference type="EMBL" id="JAPFFF010000007">
    <property type="protein sequence ID" value="KAK8886092.1"/>
    <property type="molecule type" value="Genomic_DNA"/>
</dbReference>
<evidence type="ECO:0000256" key="1">
    <source>
        <dbReference type="SAM" id="MobiDB-lite"/>
    </source>
</evidence>
<organism evidence="2 3">
    <name type="scientific">Tritrichomonas musculus</name>
    <dbReference type="NCBI Taxonomy" id="1915356"/>
    <lineage>
        <taxon>Eukaryota</taxon>
        <taxon>Metamonada</taxon>
        <taxon>Parabasalia</taxon>
        <taxon>Tritrichomonadida</taxon>
        <taxon>Tritrichomonadidae</taxon>
        <taxon>Tritrichomonas</taxon>
    </lineage>
</organism>
<sequence>MKYNHQLFEDISLRSKDRFSQFSIIPESELKSLEMEISKQIDVLNNIIPSDNANEISKEITNLYDLINRGVSLSDEIFKNDLFIKNLKVIMFNPTFCALACNLLSRILYYTDQFGLFLVDFINPLFKLFLVNANTPEYEPILNSLCNLSYDLISYHFEDDYYDKNLVHPLKTIARNIAQIVQTTSGSNFQITLSYILFIRHVAYFSVPSDIESFTVMVQYIKNLFFTPQIQQNDQFISIILWTTFDLCNRFPDTCFNTIVENDFIPYLVSYMKEKNFMFAEPIIGIFYHIVSCCDRKITNNQEPIFDFDLPCIYSLCLSAPSEPIQYEAFQFVHRMTETHPFYMYSHDVVSILAKSSSINTSYKIKKQILWIACILISRNDISYLTPVSMKSLLEFIVNIASSDETYQYLAIESLVYFMRTMLYHKKNDLFEQLFAESGVSDFIEELRDTTNEEIYHILEIYDNMANETETVHNSLENMNQAQRLLYYDDGGELNSDDIDLIEDYHMLSDDDNRSSNGGNRRNDNRDDDNDDKPIPKITFFCSSNNT</sequence>
<accession>A0ABR2K5A3</accession>